<dbReference type="Proteomes" id="UP000596035">
    <property type="component" value="Chromosome"/>
</dbReference>
<dbReference type="SUPFAM" id="SSF143120">
    <property type="entry name" value="YefM-like"/>
    <property type="match status" value="1"/>
</dbReference>
<sequence length="80" mass="8761">MLQVNILEAKTDLSRLIKLIESGKEDNIIIARYGKPVVKMSIYNDSPVSNRIGIAKGKFEAPADLDRDNGEIEALFGGSL</sequence>
<dbReference type="InterPro" id="IPR036165">
    <property type="entry name" value="YefM-like_sf"/>
</dbReference>
<keyword evidence="4" id="KW-1185">Reference proteome</keyword>
<name>A0A1Z2XP61_9FIRM</name>
<dbReference type="Gene3D" id="3.40.1620.10">
    <property type="entry name" value="YefM-like domain"/>
    <property type="match status" value="1"/>
</dbReference>
<evidence type="ECO:0000313" key="4">
    <source>
        <dbReference type="Proteomes" id="UP000196710"/>
    </source>
</evidence>
<organism evidence="3 5">
    <name type="scientific">Acutalibacter muris</name>
    <dbReference type="NCBI Taxonomy" id="1796620"/>
    <lineage>
        <taxon>Bacteria</taxon>
        <taxon>Bacillati</taxon>
        <taxon>Bacillota</taxon>
        <taxon>Clostridia</taxon>
        <taxon>Eubacteriales</taxon>
        <taxon>Acutalibacteraceae</taxon>
        <taxon>Acutalibacter</taxon>
    </lineage>
</organism>
<dbReference type="EMBL" id="CP021422">
    <property type="protein sequence ID" value="ASB40227.1"/>
    <property type="molecule type" value="Genomic_DNA"/>
</dbReference>
<dbReference type="RefSeq" id="WP_066534448.1">
    <property type="nucleotide sequence ID" value="NZ_CP021422.1"/>
</dbReference>
<evidence type="ECO:0000313" key="2">
    <source>
        <dbReference type="EMBL" id="ASB40227.1"/>
    </source>
</evidence>
<dbReference type="EMBL" id="CP065321">
    <property type="protein sequence ID" value="QQR29514.1"/>
    <property type="molecule type" value="Genomic_DNA"/>
</dbReference>
<evidence type="ECO:0000256" key="1">
    <source>
        <dbReference type="ARBA" id="ARBA00009981"/>
    </source>
</evidence>
<dbReference type="Proteomes" id="UP000196710">
    <property type="component" value="Chromosome"/>
</dbReference>
<dbReference type="KEGG" id="amur:ADH66_05870"/>
<dbReference type="AlphaFoldDB" id="A0A1Z2XP61"/>
<reference evidence="4" key="2">
    <citation type="submission" date="2017-05" db="EMBL/GenBank/DDBJ databases">
        <title>Improved OligoMM genomes.</title>
        <authorList>
            <person name="Garzetti D."/>
        </authorList>
    </citation>
    <scope>NUCLEOTIDE SEQUENCE [LARGE SCALE GENOMIC DNA]</scope>
    <source>
        <strain evidence="4">KB18</strain>
    </source>
</reference>
<evidence type="ECO:0000313" key="3">
    <source>
        <dbReference type="EMBL" id="QQR29514.1"/>
    </source>
</evidence>
<accession>A0A1Z2XP61</accession>
<evidence type="ECO:0008006" key="6">
    <source>
        <dbReference type="Google" id="ProtNLM"/>
    </source>
</evidence>
<gene>
    <name evidence="2" type="ORF">ADH66_05870</name>
    <name evidence="3" type="ORF">I5Q82_15960</name>
</gene>
<proteinExistence type="inferred from homology"/>
<reference evidence="2" key="1">
    <citation type="journal article" date="2017" name="Genome Announc.">
        <title>High-Quality Whole-Genome Sequences of the Oligo-Mouse-Microbiota Bacterial Community.</title>
        <authorList>
            <person name="Garzetti D."/>
            <person name="Brugiroux S."/>
            <person name="Bunk B."/>
            <person name="Pukall R."/>
            <person name="McCoy K.D."/>
            <person name="Macpherson A.J."/>
            <person name="Stecher B."/>
        </authorList>
    </citation>
    <scope>NUCLEOTIDE SEQUENCE</scope>
    <source>
        <strain evidence="2">KB18</strain>
    </source>
</reference>
<protein>
    <recommendedName>
        <fullName evidence="6">Antitoxin</fullName>
    </recommendedName>
</protein>
<reference evidence="3 5" key="3">
    <citation type="submission" date="2020-11" db="EMBL/GenBank/DDBJ databases">
        <title>Closed and high quality bacterial genomes of the OMM12 community.</title>
        <authorList>
            <person name="Marbouty M."/>
            <person name="Lamy-Besnier Q."/>
            <person name="Debarbieux L."/>
            <person name="Koszul R."/>
        </authorList>
    </citation>
    <scope>NUCLEOTIDE SEQUENCE [LARGE SCALE GENOMIC DNA]</scope>
    <source>
        <strain evidence="3 5">KB18</strain>
    </source>
</reference>
<evidence type="ECO:0000313" key="5">
    <source>
        <dbReference type="Proteomes" id="UP000596035"/>
    </source>
</evidence>
<comment type="similarity">
    <text evidence="1">Belongs to the phD/YefM antitoxin family.</text>
</comment>